<dbReference type="NCBIfam" id="TIGR00167">
    <property type="entry name" value="cbbA"/>
    <property type="match status" value="1"/>
</dbReference>
<dbReference type="PANTHER" id="PTHR30304">
    <property type="entry name" value="D-TAGATOSE-1,6-BISPHOSPHATE ALDOLASE"/>
    <property type="match status" value="1"/>
</dbReference>
<organism evidence="3 4">
    <name type="scientific">Sebaldella termitidis (strain ATCC 33386 / NCTC 11300)</name>
    <dbReference type="NCBI Taxonomy" id="526218"/>
    <lineage>
        <taxon>Bacteria</taxon>
        <taxon>Fusobacteriati</taxon>
        <taxon>Fusobacteriota</taxon>
        <taxon>Fusobacteriia</taxon>
        <taxon>Fusobacteriales</taxon>
        <taxon>Leptotrichiaceae</taxon>
        <taxon>Sebaldella</taxon>
    </lineage>
</organism>
<dbReference type="Proteomes" id="UP000000845">
    <property type="component" value="Chromosome"/>
</dbReference>
<dbReference type="InterPro" id="IPR050246">
    <property type="entry name" value="Class_II_FBP_aldolase"/>
</dbReference>
<keyword evidence="2" id="KW-0862">Zinc</keyword>
<dbReference type="InterPro" id="IPR000771">
    <property type="entry name" value="FBA_II"/>
</dbReference>
<dbReference type="EC" id="4.1.2.40" evidence="3"/>
<accession>D1AMM1</accession>
<dbReference type="eggNOG" id="COG0191">
    <property type="taxonomic scope" value="Bacteria"/>
</dbReference>
<dbReference type="GO" id="GO:0009025">
    <property type="term" value="F:tagatose-bisphosphate aldolase activity"/>
    <property type="evidence" value="ECO:0007669"/>
    <property type="project" value="UniProtKB-EC"/>
</dbReference>
<gene>
    <name evidence="3" type="ordered locus">Sterm_2750</name>
</gene>
<keyword evidence="2" id="KW-0479">Metal-binding</keyword>
<reference evidence="4" key="1">
    <citation type="submission" date="2009-09" db="EMBL/GenBank/DDBJ databases">
        <title>The complete chromosome of Sebaldella termitidis ATCC 33386.</title>
        <authorList>
            <consortium name="US DOE Joint Genome Institute (JGI-PGF)"/>
            <person name="Lucas S."/>
            <person name="Copeland A."/>
            <person name="Lapidus A."/>
            <person name="Glavina del Rio T."/>
            <person name="Dalin E."/>
            <person name="Tice H."/>
            <person name="Bruce D."/>
            <person name="Goodwin L."/>
            <person name="Pitluck S."/>
            <person name="Kyrpides N."/>
            <person name="Mavromatis K."/>
            <person name="Ivanova N."/>
            <person name="Mikhailova N."/>
            <person name="Sims D."/>
            <person name="Meincke L."/>
            <person name="Brettin T."/>
            <person name="Detter J.C."/>
            <person name="Han C."/>
            <person name="Larimer F."/>
            <person name="Land M."/>
            <person name="Hauser L."/>
            <person name="Markowitz V."/>
            <person name="Cheng J.F."/>
            <person name="Hugenholtz P."/>
            <person name="Woyke T."/>
            <person name="Wu D."/>
            <person name="Eisen J.A."/>
        </authorList>
    </citation>
    <scope>NUCLEOTIDE SEQUENCE [LARGE SCALE GENOMIC DNA]</scope>
    <source>
        <strain evidence="4">ATCC 33386 / NCTC 11300</strain>
    </source>
</reference>
<proteinExistence type="predicted"/>
<sequence length="293" mass="32179">MYVSMKEMLNNANKNNYAVLAVNCFNMETVRAAVKAAEEKRAPIIINIVQDHFQEHAKAELIAPITKELVKNKNVPVALNLDHGKDYDSCVYALRHGFTSLMIDASSKPFAENIEITGEVVRLARAAGLSVEGELGHIGSGGSYNSENQKELYTDPDETKEFFEKTGIDALAVSCGTAHGLYKEGVVPEINFELIKKIKNITGKPLVLHGGSGADGEALRKVVSCGINKINVGADIFKAGSKKIYEELMKDSEANLFELMIKMEEACKEEIIRYLAFSGSEGWAEEIIKEAIF</sequence>
<dbReference type="PANTHER" id="PTHR30304:SF0">
    <property type="entry name" value="D-TAGATOSE-1,6-BISPHOSPHATE ALDOLASE SUBUNIT GATY-RELATED"/>
    <property type="match status" value="1"/>
</dbReference>
<feature type="binding site" evidence="2">
    <location>
        <position position="179"/>
    </location>
    <ligand>
        <name>Zn(2+)</name>
        <dbReference type="ChEBI" id="CHEBI:29105"/>
        <label>1</label>
        <note>catalytic</note>
    </ligand>
</feature>
<evidence type="ECO:0000256" key="2">
    <source>
        <dbReference type="PIRSR" id="PIRSR001359-3"/>
    </source>
</evidence>
<evidence type="ECO:0000256" key="1">
    <source>
        <dbReference type="PIRSR" id="PIRSR001359-1"/>
    </source>
</evidence>
<keyword evidence="4" id="KW-1185">Reference proteome</keyword>
<protein>
    <submittedName>
        <fullName evidence="3">Ketose-bisphosphate aldolase</fullName>
        <ecNumber evidence="3">4.1.2.40</ecNumber>
    </submittedName>
</protein>
<dbReference type="GO" id="GO:0005975">
    <property type="term" value="P:carbohydrate metabolic process"/>
    <property type="evidence" value="ECO:0007669"/>
    <property type="project" value="InterPro"/>
</dbReference>
<keyword evidence="3" id="KW-0456">Lyase</keyword>
<dbReference type="PIRSF" id="PIRSF001359">
    <property type="entry name" value="F_bP_aldolase_II"/>
    <property type="match status" value="1"/>
</dbReference>
<dbReference type="EMBL" id="CP001739">
    <property type="protein sequence ID" value="ACZ09595.1"/>
    <property type="molecule type" value="Genomic_DNA"/>
</dbReference>
<dbReference type="GO" id="GO:0008270">
    <property type="term" value="F:zinc ion binding"/>
    <property type="evidence" value="ECO:0007669"/>
    <property type="project" value="InterPro"/>
</dbReference>
<dbReference type="InterPro" id="IPR013785">
    <property type="entry name" value="Aldolase_TIM"/>
</dbReference>
<evidence type="ECO:0000313" key="3">
    <source>
        <dbReference type="EMBL" id="ACZ09595.1"/>
    </source>
</evidence>
<dbReference type="CDD" id="cd00947">
    <property type="entry name" value="TBP_aldolase_IIB"/>
    <property type="match status" value="1"/>
</dbReference>
<reference evidence="3 4" key="2">
    <citation type="journal article" date="2010" name="Stand. Genomic Sci.">
        <title>Complete genome sequence of Sebaldella termitidis type strain (NCTC 11300).</title>
        <authorList>
            <person name="Harmon-Smith M."/>
            <person name="Celia L."/>
            <person name="Chertkov O."/>
            <person name="Lapidus A."/>
            <person name="Copeland A."/>
            <person name="Glavina Del Rio T."/>
            <person name="Nolan M."/>
            <person name="Lucas S."/>
            <person name="Tice H."/>
            <person name="Cheng J.F."/>
            <person name="Han C."/>
            <person name="Detter J.C."/>
            <person name="Bruce D."/>
            <person name="Goodwin L."/>
            <person name="Pitluck S."/>
            <person name="Pati A."/>
            <person name="Liolios K."/>
            <person name="Ivanova N."/>
            <person name="Mavromatis K."/>
            <person name="Mikhailova N."/>
            <person name="Chen A."/>
            <person name="Palaniappan K."/>
            <person name="Land M."/>
            <person name="Hauser L."/>
            <person name="Chang Y.J."/>
            <person name="Jeffries C.D."/>
            <person name="Brettin T."/>
            <person name="Goker M."/>
            <person name="Beck B."/>
            <person name="Bristow J."/>
            <person name="Eisen J.A."/>
            <person name="Markowitz V."/>
            <person name="Hugenholtz P."/>
            <person name="Kyrpides N.C."/>
            <person name="Klenk H.P."/>
            <person name="Chen F."/>
        </authorList>
    </citation>
    <scope>NUCLEOTIDE SEQUENCE [LARGE SCALE GENOMIC DNA]</scope>
    <source>
        <strain evidence="4">ATCC 33386 / NCTC 11300</strain>
    </source>
</reference>
<dbReference type="Pfam" id="PF01116">
    <property type="entry name" value="F_bP_aldolase"/>
    <property type="match status" value="1"/>
</dbReference>
<name>D1AMM1_SEBTE</name>
<dbReference type="RefSeq" id="WP_012862189.1">
    <property type="nucleotide sequence ID" value="NC_013517.1"/>
</dbReference>
<dbReference type="SUPFAM" id="SSF51569">
    <property type="entry name" value="Aldolase"/>
    <property type="match status" value="1"/>
</dbReference>
<evidence type="ECO:0000313" key="4">
    <source>
        <dbReference type="Proteomes" id="UP000000845"/>
    </source>
</evidence>
<dbReference type="KEGG" id="str:Sterm_2750"/>
<dbReference type="HOGENOM" id="CLU_040088_0_1_0"/>
<feature type="binding site" evidence="2">
    <location>
        <position position="134"/>
    </location>
    <ligand>
        <name>Zn(2+)</name>
        <dbReference type="ChEBI" id="CHEBI:29105"/>
        <label>2</label>
    </ligand>
</feature>
<dbReference type="AlphaFoldDB" id="D1AMM1"/>
<dbReference type="STRING" id="526218.Sterm_2750"/>
<feature type="binding site" evidence="2">
    <location>
        <position position="83"/>
    </location>
    <ligand>
        <name>Zn(2+)</name>
        <dbReference type="ChEBI" id="CHEBI:29105"/>
        <label>1</label>
        <note>catalytic</note>
    </ligand>
</feature>
<feature type="binding site" evidence="2">
    <location>
        <position position="209"/>
    </location>
    <ligand>
        <name>Zn(2+)</name>
        <dbReference type="ChEBI" id="CHEBI:29105"/>
        <label>1</label>
        <note>catalytic</note>
    </ligand>
</feature>
<feature type="binding site" evidence="2">
    <location>
        <position position="104"/>
    </location>
    <ligand>
        <name>Zn(2+)</name>
        <dbReference type="ChEBI" id="CHEBI:29105"/>
        <label>2</label>
    </ligand>
</feature>
<feature type="active site" description="Proton donor" evidence="1">
    <location>
        <position position="82"/>
    </location>
</feature>
<dbReference type="Gene3D" id="3.20.20.70">
    <property type="entry name" value="Aldolase class I"/>
    <property type="match status" value="1"/>
</dbReference>
<comment type="cofactor">
    <cofactor evidence="2">
        <name>Zn(2+)</name>
        <dbReference type="ChEBI" id="CHEBI:29105"/>
    </cofactor>
    <text evidence="2">Binds 2 Zn(2+) ions per subunit. One is catalytic and the other provides a structural contribution.</text>
</comment>